<dbReference type="EMBL" id="DS231717">
    <property type="protein sequence ID" value="KNB15779.1"/>
    <property type="molecule type" value="Genomic_DNA"/>
</dbReference>
<name>A0A0J9VXU4_FUSO4</name>
<sequence>MSTDFRPQGEPIGFHTLSSLRLASHGPSHNLAAQ</sequence>
<dbReference type="GeneID" id="28962183"/>
<protein>
    <submittedName>
        <fullName evidence="1">Uncharacterized protein</fullName>
    </submittedName>
</protein>
<organism evidence="1 2">
    <name type="scientific">Fusarium oxysporum f. sp. lycopersici (strain 4287 / CBS 123668 / FGSC 9935 / NRRL 34936)</name>
    <name type="common">Fusarium vascular wilt of tomato</name>
    <dbReference type="NCBI Taxonomy" id="426428"/>
    <lineage>
        <taxon>Eukaryota</taxon>
        <taxon>Fungi</taxon>
        <taxon>Dikarya</taxon>
        <taxon>Ascomycota</taxon>
        <taxon>Pezizomycotina</taxon>
        <taxon>Sordariomycetes</taxon>
        <taxon>Hypocreomycetidae</taxon>
        <taxon>Hypocreales</taxon>
        <taxon>Nectriaceae</taxon>
        <taxon>Fusarium</taxon>
        <taxon>Fusarium oxysporum species complex</taxon>
    </lineage>
</organism>
<dbReference type="Proteomes" id="UP000009097">
    <property type="component" value="Chromosome 14"/>
</dbReference>
<evidence type="ECO:0000313" key="2">
    <source>
        <dbReference type="Proteomes" id="UP000009097"/>
    </source>
</evidence>
<accession>A0A0J9VXU4</accession>
<reference evidence="1 2" key="1">
    <citation type="journal article" date="2010" name="Nature">
        <title>Comparative genomics reveals mobile pathogenicity chromosomes in Fusarium.</title>
        <authorList>
            <person name="Ma L.J."/>
            <person name="van der Does H.C."/>
            <person name="Borkovich K.A."/>
            <person name="Coleman J.J."/>
            <person name="Daboussi M.J."/>
            <person name="Di Pietro A."/>
            <person name="Dufresne M."/>
            <person name="Freitag M."/>
            <person name="Grabherr M."/>
            <person name="Henrissat B."/>
            <person name="Houterman P.M."/>
            <person name="Kang S."/>
            <person name="Shim W.B."/>
            <person name="Woloshuk C."/>
            <person name="Xie X."/>
            <person name="Xu J.R."/>
            <person name="Antoniw J."/>
            <person name="Baker S.E."/>
            <person name="Bluhm B.H."/>
            <person name="Breakspear A."/>
            <person name="Brown D.W."/>
            <person name="Butchko R.A."/>
            <person name="Chapman S."/>
            <person name="Coulson R."/>
            <person name="Coutinho P.M."/>
            <person name="Danchin E.G."/>
            <person name="Diener A."/>
            <person name="Gale L.R."/>
            <person name="Gardiner D.M."/>
            <person name="Goff S."/>
            <person name="Hammond-Kosack K.E."/>
            <person name="Hilburn K."/>
            <person name="Hua-Van A."/>
            <person name="Jonkers W."/>
            <person name="Kazan K."/>
            <person name="Kodira C.D."/>
            <person name="Koehrsen M."/>
            <person name="Kumar L."/>
            <person name="Lee Y.H."/>
            <person name="Li L."/>
            <person name="Manners J.M."/>
            <person name="Miranda-Saavedra D."/>
            <person name="Mukherjee M."/>
            <person name="Park G."/>
            <person name="Park J."/>
            <person name="Park S.Y."/>
            <person name="Proctor R.H."/>
            <person name="Regev A."/>
            <person name="Ruiz-Roldan M.C."/>
            <person name="Sain D."/>
            <person name="Sakthikumar S."/>
            <person name="Sykes S."/>
            <person name="Schwartz D.C."/>
            <person name="Turgeon B.G."/>
            <person name="Wapinski I."/>
            <person name="Yoder O."/>
            <person name="Young S."/>
            <person name="Zeng Q."/>
            <person name="Zhou S."/>
            <person name="Galagan J."/>
            <person name="Cuomo C.A."/>
            <person name="Kistler H.C."/>
            <person name="Rep M."/>
        </authorList>
    </citation>
    <scope>NUCLEOTIDE SEQUENCE [LARGE SCALE GENOMIC DNA]</scope>
    <source>
        <strain evidence="2">4287 / CBS 123668 / FGSC 9935 / NRRL 34936</strain>
    </source>
</reference>
<dbReference type="RefSeq" id="XP_018253824.1">
    <property type="nucleotide sequence ID" value="XM_018401817.1"/>
</dbReference>
<evidence type="ECO:0000313" key="1">
    <source>
        <dbReference type="EMBL" id="KNB15779.1"/>
    </source>
</evidence>
<proteinExistence type="predicted"/>
<gene>
    <name evidence="1" type="ORF">FOXG_21477</name>
</gene>
<dbReference type="KEGG" id="fox:FOXG_21477"/>
<dbReference type="VEuPathDB" id="FungiDB:FOXG_21477"/>
<dbReference type="AlphaFoldDB" id="A0A0J9VXU4"/>